<evidence type="ECO:0000313" key="2">
    <source>
        <dbReference type="EMBL" id="ATZ59092.1"/>
    </source>
</evidence>
<name>A0A2H4U4P6_METSM</name>
<reference evidence="3" key="1">
    <citation type="submission" date="2016-10" db="EMBL/GenBank/DDBJ databases">
        <authorList>
            <person name="Kim B.-C."/>
            <person name="Jeong H."/>
        </authorList>
    </citation>
    <scope>NUCLEOTIDE SEQUENCE [LARGE SCALE GENOMIC DNA]</scope>
    <source>
        <strain evidence="3">KB11</strain>
    </source>
</reference>
<dbReference type="InterPro" id="IPR017900">
    <property type="entry name" value="4Fe4S_Fe_S_CS"/>
</dbReference>
<evidence type="ECO:0000313" key="3">
    <source>
        <dbReference type="Proteomes" id="UP000232133"/>
    </source>
</evidence>
<organism evidence="2 3">
    <name type="scientific">Methanobrevibacter smithii</name>
    <dbReference type="NCBI Taxonomy" id="2173"/>
    <lineage>
        <taxon>Archaea</taxon>
        <taxon>Methanobacteriati</taxon>
        <taxon>Methanobacteriota</taxon>
        <taxon>Methanomada group</taxon>
        <taxon>Methanobacteria</taxon>
        <taxon>Methanobacteriales</taxon>
        <taxon>Methanobacteriaceae</taxon>
        <taxon>Methanobrevibacter</taxon>
    </lineage>
</organism>
<dbReference type="PROSITE" id="PS00198">
    <property type="entry name" value="4FE4S_FER_1"/>
    <property type="match status" value="1"/>
</dbReference>
<sequence length="251" mass="29398">MCFEIMDEDFRFRYHHPLPNFYKVSNPANPKTQIDNSVLKDLERLAAENNCAGISYSKLSDDFRKEWNIDFDNVIIFKYLMSPEILEMDQSKLKCKLIDDEFQEIGRKMYGFADFLRKNEFSAELLNPLDDKISLRAIAMQSNDAVITRSNMCLFKEGLNIGFFMIHTSIENLPFKQENDMCWVGEFCKTCGKCIRKCPENAFDENELVLRKVCTAHREGCSQCMLVCPFYKKGYIKIKQKYDKRVAKKRG</sequence>
<proteinExistence type="predicted"/>
<dbReference type="PROSITE" id="PS51379">
    <property type="entry name" value="4FE4S_FER_2"/>
    <property type="match status" value="1"/>
</dbReference>
<accession>A0A2H4U4P6</accession>
<dbReference type="GO" id="GO:0016491">
    <property type="term" value="F:oxidoreductase activity"/>
    <property type="evidence" value="ECO:0007669"/>
    <property type="project" value="UniProtKB-ARBA"/>
</dbReference>
<dbReference type="GeneID" id="35117915"/>
<dbReference type="RefSeq" id="WP_100815170.1">
    <property type="nucleotide sequence ID" value="NZ_CAYARK010000025.1"/>
</dbReference>
<gene>
    <name evidence="2" type="ORF">BK798_01010</name>
</gene>
<dbReference type="EMBL" id="CP017803">
    <property type="protein sequence ID" value="ATZ59092.1"/>
    <property type="molecule type" value="Genomic_DNA"/>
</dbReference>
<dbReference type="Proteomes" id="UP000232133">
    <property type="component" value="Chromosome"/>
</dbReference>
<feature type="domain" description="4Fe-4S ferredoxin-type" evidence="1">
    <location>
        <begin position="179"/>
        <end position="208"/>
    </location>
</feature>
<dbReference type="Gene3D" id="3.30.70.20">
    <property type="match status" value="1"/>
</dbReference>
<dbReference type="AlphaFoldDB" id="A0A2H4U4P6"/>
<protein>
    <submittedName>
        <fullName evidence="2">Ferredoxin</fullName>
    </submittedName>
</protein>
<dbReference type="InterPro" id="IPR017896">
    <property type="entry name" value="4Fe4S_Fe-S-bd"/>
</dbReference>
<evidence type="ECO:0000259" key="1">
    <source>
        <dbReference type="PROSITE" id="PS51379"/>
    </source>
</evidence>
<dbReference type="SUPFAM" id="SSF54862">
    <property type="entry name" value="4Fe-4S ferredoxins"/>
    <property type="match status" value="1"/>
</dbReference>